<reference evidence="2 3" key="1">
    <citation type="submission" date="2024-02" db="EMBL/GenBank/DDBJ databases">
        <title>De novo assembly and annotation of 12 fungi associated with fruit tree decline syndrome in Ontario, Canada.</title>
        <authorList>
            <person name="Sulman M."/>
            <person name="Ellouze W."/>
            <person name="Ilyukhin E."/>
        </authorList>
    </citation>
    <scope>NUCLEOTIDE SEQUENCE [LARGE SCALE GENOMIC DNA]</scope>
    <source>
        <strain evidence="2 3">M42-189</strain>
    </source>
</reference>
<organism evidence="2 3">
    <name type="scientific">Paraconiothyrium brasiliense</name>
    <dbReference type="NCBI Taxonomy" id="300254"/>
    <lineage>
        <taxon>Eukaryota</taxon>
        <taxon>Fungi</taxon>
        <taxon>Dikarya</taxon>
        <taxon>Ascomycota</taxon>
        <taxon>Pezizomycotina</taxon>
        <taxon>Dothideomycetes</taxon>
        <taxon>Pleosporomycetidae</taxon>
        <taxon>Pleosporales</taxon>
        <taxon>Massarineae</taxon>
        <taxon>Didymosphaeriaceae</taxon>
        <taxon>Paraconiothyrium</taxon>
    </lineage>
</organism>
<proteinExistence type="predicted"/>
<accession>A0ABR3S6N8</accession>
<dbReference type="Proteomes" id="UP001521785">
    <property type="component" value="Unassembled WGS sequence"/>
</dbReference>
<protein>
    <submittedName>
        <fullName evidence="2">Uncharacterized protein</fullName>
    </submittedName>
</protein>
<evidence type="ECO:0000313" key="2">
    <source>
        <dbReference type="EMBL" id="KAL1612364.1"/>
    </source>
</evidence>
<keyword evidence="3" id="KW-1185">Reference proteome</keyword>
<name>A0ABR3S6N8_9PLEO</name>
<feature type="region of interest" description="Disordered" evidence="1">
    <location>
        <begin position="36"/>
        <end position="59"/>
    </location>
</feature>
<sequence>MPRSSRQPVSAASIFKQHPKVVIKSKANPILHPYRVQKPVHGRLESSSPPGKTGKNGWRRQDELHPLAAAFNDTTRAYRQTLLNNTTKKLDDTFSHLLNQLHDFNITTSSSPPRASDPNASPQKLTIADKAERTAQKLFMPIGSYEVTVARNDLDGTEYRTKQTIEDGLADFQVRHKNRMGEIRDLEKKWELVVGEIWKVGISCLGEDAMSAVLLTQSVSPPPSPIQAERHTLMLANLDLNPVRKKVKFEEPAAKLPRFLSAASRYPVIPIPEQVSKKDIKAFKEKINDFSTEHIDALTKVKKDGDQWWEKKQAQMIVALQNED</sequence>
<dbReference type="EMBL" id="JAKJXO020000001">
    <property type="protein sequence ID" value="KAL1612364.1"/>
    <property type="molecule type" value="Genomic_DNA"/>
</dbReference>
<comment type="caution">
    <text evidence="2">The sequence shown here is derived from an EMBL/GenBank/DDBJ whole genome shotgun (WGS) entry which is preliminary data.</text>
</comment>
<evidence type="ECO:0000256" key="1">
    <source>
        <dbReference type="SAM" id="MobiDB-lite"/>
    </source>
</evidence>
<gene>
    <name evidence="2" type="ORF">SLS60_000590</name>
</gene>
<evidence type="ECO:0000313" key="3">
    <source>
        <dbReference type="Proteomes" id="UP001521785"/>
    </source>
</evidence>